<comment type="caution">
    <text evidence="1">The sequence shown here is derived from an EMBL/GenBank/DDBJ whole genome shotgun (WGS) entry which is preliminary data.</text>
</comment>
<dbReference type="EMBL" id="AFCI01001258">
    <property type="protein sequence ID" value="EHC33797.1"/>
    <property type="molecule type" value="Genomic_DNA"/>
</dbReference>
<evidence type="ECO:0000313" key="1">
    <source>
        <dbReference type="EMBL" id="EHC33797.1"/>
    </source>
</evidence>
<name>A0A6C8GJS5_SALET</name>
<protein>
    <submittedName>
        <fullName evidence="1">Uncharacterized protein</fullName>
    </submittedName>
</protein>
<evidence type="ECO:0000313" key="2">
    <source>
        <dbReference type="Proteomes" id="UP000004906"/>
    </source>
</evidence>
<proteinExistence type="predicted"/>
<organism evidence="1 2">
    <name type="scientific">Salmonella enterica subsp. enterica serovar Adelaide str. A4-669</name>
    <dbReference type="NCBI Taxonomy" id="913063"/>
    <lineage>
        <taxon>Bacteria</taxon>
        <taxon>Pseudomonadati</taxon>
        <taxon>Pseudomonadota</taxon>
        <taxon>Gammaproteobacteria</taxon>
        <taxon>Enterobacterales</taxon>
        <taxon>Enterobacteriaceae</taxon>
        <taxon>Salmonella</taxon>
    </lineage>
</organism>
<sequence>MFIKDSFMLTVKPKDVPKRSSRLSLIIVRGKA</sequence>
<dbReference type="AlphaFoldDB" id="A0A6C8GJS5"/>
<reference evidence="1 2" key="1">
    <citation type="journal article" date="2011" name="BMC Genomics">
        <title>Genome sequencing reveals diversification of virulence factor content and possible host adaptation in distinct subpopulations of Salmonella enterica.</title>
        <authorList>
            <person name="den Bakker H.C."/>
            <person name="Moreno Switt A.I."/>
            <person name="Govoni G."/>
            <person name="Cummings C.A."/>
            <person name="Ranieri M.L."/>
            <person name="Degoricija L."/>
            <person name="Hoelzer K."/>
            <person name="Rodriguez-Rivera L.D."/>
            <person name="Brown S."/>
            <person name="Bolchacova E."/>
            <person name="Furtado M.R."/>
            <person name="Wiedmann M."/>
        </authorList>
    </citation>
    <scope>NUCLEOTIDE SEQUENCE [LARGE SCALE GENOMIC DNA]</scope>
    <source>
        <strain evidence="1 2">A4-669</strain>
    </source>
</reference>
<gene>
    <name evidence="1" type="ORF">LTSEADE_3762</name>
</gene>
<dbReference type="Proteomes" id="UP000004906">
    <property type="component" value="Unassembled WGS sequence"/>
</dbReference>
<feature type="non-terminal residue" evidence="1">
    <location>
        <position position="32"/>
    </location>
</feature>
<accession>A0A6C8GJS5</accession>